<protein>
    <submittedName>
        <fullName evidence="3">DUF3311 domain-containing protein</fullName>
    </submittedName>
</protein>
<dbReference type="RefSeq" id="WP_196395121.1">
    <property type="nucleotide sequence ID" value="NZ_JADNYM010000002.1"/>
</dbReference>
<comment type="caution">
    <text evidence="3">The sequence shown here is derived from an EMBL/GenBank/DDBJ whole genome shotgun (WGS) entry which is preliminary data.</text>
</comment>
<evidence type="ECO:0000256" key="1">
    <source>
        <dbReference type="SAM" id="MobiDB-lite"/>
    </source>
</evidence>
<organism evidence="3 4">
    <name type="scientific">Arthrobacter terrae</name>
    <dbReference type="NCBI Taxonomy" id="2935737"/>
    <lineage>
        <taxon>Bacteria</taxon>
        <taxon>Bacillati</taxon>
        <taxon>Actinomycetota</taxon>
        <taxon>Actinomycetes</taxon>
        <taxon>Micrococcales</taxon>
        <taxon>Micrococcaceae</taxon>
        <taxon>Arthrobacter</taxon>
    </lineage>
</organism>
<feature type="transmembrane region" description="Helical" evidence="2">
    <location>
        <begin position="54"/>
        <end position="76"/>
    </location>
</feature>
<reference evidence="3 4" key="1">
    <citation type="submission" date="2020-11" db="EMBL/GenBank/DDBJ databases">
        <title>Arthrobacter antarcticus sp. nov., isolated from Antarctic Soil.</title>
        <authorList>
            <person name="Li J."/>
        </authorList>
    </citation>
    <scope>NUCLEOTIDE SEQUENCE [LARGE SCALE GENOMIC DNA]</scope>
    <source>
        <strain evidence="3 4">Z1-20</strain>
    </source>
</reference>
<proteinExistence type="predicted"/>
<sequence length="124" mass="13313">MASTQLPPDIPTRGPAKPGPYVISGLLLAIAVVFPLLVPMYARSTPRLGGLPFFYWYQMLWVPIDAALIGVCYALMSREDRRRRQILRHPDPGTSDDGGPRDNAADDGSDSGSDSGAAEGGEAR</sequence>
<dbReference type="Proteomes" id="UP000655366">
    <property type="component" value="Unassembled WGS sequence"/>
</dbReference>
<evidence type="ECO:0000256" key="2">
    <source>
        <dbReference type="SAM" id="Phobius"/>
    </source>
</evidence>
<evidence type="ECO:0000313" key="3">
    <source>
        <dbReference type="EMBL" id="MBG0738180.1"/>
    </source>
</evidence>
<dbReference type="AlphaFoldDB" id="A0A931CKJ9"/>
<feature type="region of interest" description="Disordered" evidence="1">
    <location>
        <begin position="83"/>
        <end position="124"/>
    </location>
</feature>
<keyword evidence="2" id="KW-1133">Transmembrane helix</keyword>
<keyword evidence="2" id="KW-0472">Membrane</keyword>
<gene>
    <name evidence="3" type="ORF">IV500_01850</name>
</gene>
<keyword evidence="4" id="KW-1185">Reference proteome</keyword>
<dbReference type="InterPro" id="IPR021741">
    <property type="entry name" value="DUF3311"/>
</dbReference>
<name>A0A931CKJ9_9MICC</name>
<dbReference type="EMBL" id="JADNYM010000002">
    <property type="protein sequence ID" value="MBG0738180.1"/>
    <property type="molecule type" value="Genomic_DNA"/>
</dbReference>
<keyword evidence="2" id="KW-0812">Transmembrane</keyword>
<feature type="transmembrane region" description="Helical" evidence="2">
    <location>
        <begin position="21"/>
        <end position="42"/>
    </location>
</feature>
<dbReference type="Pfam" id="PF11755">
    <property type="entry name" value="DUF3311"/>
    <property type="match status" value="1"/>
</dbReference>
<accession>A0A931CKJ9</accession>
<evidence type="ECO:0000313" key="4">
    <source>
        <dbReference type="Proteomes" id="UP000655366"/>
    </source>
</evidence>